<feature type="domain" description="Solute-binding protein family 5" evidence="1">
    <location>
        <begin position="165"/>
        <end position="300"/>
    </location>
</feature>
<protein>
    <submittedName>
        <fullName evidence="3">SgrR family transcriptional regulator</fullName>
    </submittedName>
</protein>
<dbReference type="InterPro" id="IPR025370">
    <property type="entry name" value="SgrR_HTH_N"/>
</dbReference>
<dbReference type="Proteomes" id="UP001146015">
    <property type="component" value="Unassembled WGS sequence"/>
</dbReference>
<gene>
    <name evidence="3" type="ORF">OSH03_12460</name>
</gene>
<reference evidence="3" key="1">
    <citation type="submission" date="2022-11" db="EMBL/GenBank/DDBJ databases">
        <title>Biodiversity and phylogenetic relationships of bacteria.</title>
        <authorList>
            <person name="Machado R.A.R."/>
            <person name="Bhat A."/>
            <person name="Loulou A."/>
            <person name="Kallel S."/>
        </authorList>
    </citation>
    <scope>NUCLEOTIDE SEQUENCE</scope>
    <source>
        <strain evidence="3">E-TC7</strain>
    </source>
</reference>
<sequence>MRQLQKIRQYQRLYQHYGAEPTPTTIAEVAEVALCSERHARTLLRQLAQSGWLSWDAQPGRGHRATLHCLITTSELSAPLMRACLEKGDYQSALQLADGDPASLHHIITPFLGGKWLKHQPTLRIPWYRPLTSLHPALSRRRAEQHIICAVHAGLTRYAPGRPQPVADLAHHWDIRDDNRRWRFYLRSGAHWHNGQAISDEDILSAMQQLLADPARAAGLAHVQTVSLVAPWCLEIALTASDAMLAHRLAHHACRLPHPQQPAIGAGPFAIAHHHSHYLRLERQPWYFAAHPLLHAIEFWRTRSEAEKPAWITVGKGKNAQGVVTSTSGGFAWLMLNATLPHPLAAWLRQEIQHINQQHLRREDVDTRTEILPGITTPALPGASDVALPATLSLVCYDTPGLCDLASMLQARLKKRGCDVTLQRKDREAWHAPDALAQGDIFLGDYLAGEAAEFALAEWFIEEPAWAAALGQPAWQKAKQMLMAYCESEESLRERLPAFFQSLLESGACTPLFHYRYRLNTLENVQDIVLTASGWLDFTRAWLPPAQERTTSAS</sequence>
<evidence type="ECO:0000259" key="2">
    <source>
        <dbReference type="Pfam" id="PF12793"/>
    </source>
</evidence>
<dbReference type="Gene3D" id="3.40.190.10">
    <property type="entry name" value="Periplasmic binding protein-like II"/>
    <property type="match status" value="1"/>
</dbReference>
<accession>A0ABT3VYB3</accession>
<evidence type="ECO:0000313" key="4">
    <source>
        <dbReference type="Proteomes" id="UP001146015"/>
    </source>
</evidence>
<dbReference type="PANTHER" id="PTHR30290:SF19">
    <property type="entry name" value="ABC TRANSPORTER PERIPLASMIC BINDING PROTEIN"/>
    <property type="match status" value="1"/>
</dbReference>
<organism evidence="3 4">
    <name type="scientific">Enterobacter nematophilus</name>
    <dbReference type="NCBI Taxonomy" id="2994648"/>
    <lineage>
        <taxon>Bacteria</taxon>
        <taxon>Pseudomonadati</taxon>
        <taxon>Pseudomonadota</taxon>
        <taxon>Gammaproteobacteria</taxon>
        <taxon>Enterobacterales</taxon>
        <taxon>Enterobacteriaceae</taxon>
        <taxon>Enterobacter</taxon>
    </lineage>
</organism>
<dbReference type="PANTHER" id="PTHR30290">
    <property type="entry name" value="PERIPLASMIC BINDING COMPONENT OF ABC TRANSPORTER"/>
    <property type="match status" value="1"/>
</dbReference>
<comment type="caution">
    <text evidence="3">The sequence shown here is derived from an EMBL/GenBank/DDBJ whole genome shotgun (WGS) entry which is preliminary data.</text>
</comment>
<dbReference type="EMBL" id="JAPKNE010000003">
    <property type="protein sequence ID" value="MCX5574770.1"/>
    <property type="molecule type" value="Genomic_DNA"/>
</dbReference>
<dbReference type="Pfam" id="PF12793">
    <property type="entry name" value="SgrR_N"/>
    <property type="match status" value="1"/>
</dbReference>
<dbReference type="RefSeq" id="WP_266179196.1">
    <property type="nucleotide sequence ID" value="NZ_JAPKNE010000003.1"/>
</dbReference>
<dbReference type="InterPro" id="IPR000914">
    <property type="entry name" value="SBP_5_dom"/>
</dbReference>
<proteinExistence type="predicted"/>
<feature type="domain" description="Transcriptional regulator SgrR N-terminal HTH" evidence="2">
    <location>
        <begin position="7"/>
        <end position="116"/>
    </location>
</feature>
<evidence type="ECO:0000259" key="1">
    <source>
        <dbReference type="Pfam" id="PF00496"/>
    </source>
</evidence>
<name>A0ABT3VYB3_9ENTR</name>
<keyword evidence="4" id="KW-1185">Reference proteome</keyword>
<dbReference type="Pfam" id="PF00496">
    <property type="entry name" value="SBP_bac_5"/>
    <property type="match status" value="1"/>
</dbReference>
<dbReference type="InterPro" id="IPR039424">
    <property type="entry name" value="SBP_5"/>
</dbReference>
<evidence type="ECO:0000313" key="3">
    <source>
        <dbReference type="EMBL" id="MCX5574770.1"/>
    </source>
</evidence>
<dbReference type="SUPFAM" id="SSF53850">
    <property type="entry name" value="Periplasmic binding protein-like II"/>
    <property type="match status" value="1"/>
</dbReference>